<gene>
    <name evidence="1" type="ORF">TM35_000062960</name>
</gene>
<evidence type="ECO:0000313" key="1">
    <source>
        <dbReference type="EMBL" id="ORC91291.1"/>
    </source>
</evidence>
<reference evidence="1 2" key="1">
    <citation type="submission" date="2017-03" db="EMBL/GenBank/DDBJ databases">
        <title>An alternative strategy for trypanosome survival in the mammalian bloodstream revealed through genome and transcriptome analysis of the ubiquitous bovine parasite Trypanosoma (Megatrypanum) theileri.</title>
        <authorList>
            <person name="Kelly S."/>
            <person name="Ivens A."/>
            <person name="Mott A."/>
            <person name="O'Neill E."/>
            <person name="Emms D."/>
            <person name="Macleod O."/>
            <person name="Voorheis P."/>
            <person name="Matthews J."/>
            <person name="Matthews K."/>
            <person name="Carrington M."/>
        </authorList>
    </citation>
    <scope>NUCLEOTIDE SEQUENCE [LARGE SCALE GENOMIC DNA]</scope>
    <source>
        <strain evidence="1">Edinburgh</strain>
    </source>
</reference>
<dbReference type="RefSeq" id="XP_028885357.1">
    <property type="nucleotide sequence ID" value="XM_029023333.1"/>
</dbReference>
<dbReference type="AlphaFoldDB" id="A0A1X0P361"/>
<proteinExistence type="predicted"/>
<dbReference type="VEuPathDB" id="TriTrypDB:TM35_000062960"/>
<evidence type="ECO:0000313" key="2">
    <source>
        <dbReference type="Proteomes" id="UP000192257"/>
    </source>
</evidence>
<accession>A0A1X0P361</accession>
<keyword evidence="2" id="KW-1185">Reference proteome</keyword>
<dbReference type="EMBL" id="NBCO01000006">
    <property type="protein sequence ID" value="ORC91291.1"/>
    <property type="molecule type" value="Genomic_DNA"/>
</dbReference>
<protein>
    <submittedName>
        <fullName evidence="1">Uncharacterized protein</fullName>
    </submittedName>
</protein>
<name>A0A1X0P361_9TRYP</name>
<dbReference type="Proteomes" id="UP000192257">
    <property type="component" value="Unassembled WGS sequence"/>
</dbReference>
<sequence length="107" mass="11834">MFEVGGLLENQILFILLFNTCVLRNDIPLVTFGHRKLKPMPIIPYSFVGSHGPLCPFLGSLRIHKLKTSYSTGASRVVLIQNFIQEYSGACIIVPSAAVSFTYCTLV</sequence>
<organism evidence="1 2">
    <name type="scientific">Trypanosoma theileri</name>
    <dbReference type="NCBI Taxonomy" id="67003"/>
    <lineage>
        <taxon>Eukaryota</taxon>
        <taxon>Discoba</taxon>
        <taxon>Euglenozoa</taxon>
        <taxon>Kinetoplastea</taxon>
        <taxon>Metakinetoplastina</taxon>
        <taxon>Trypanosomatida</taxon>
        <taxon>Trypanosomatidae</taxon>
        <taxon>Trypanosoma</taxon>
    </lineage>
</organism>
<comment type="caution">
    <text evidence="1">The sequence shown here is derived from an EMBL/GenBank/DDBJ whole genome shotgun (WGS) entry which is preliminary data.</text>
</comment>
<dbReference type="GeneID" id="39983113"/>